<dbReference type="InterPro" id="IPR021047">
    <property type="entry name" value="Mannosyltransferase_CMT1"/>
</dbReference>
<name>A0A0G4FQS8_VITBC</name>
<reference evidence="1 2" key="1">
    <citation type="submission" date="2014-11" db="EMBL/GenBank/DDBJ databases">
        <authorList>
            <person name="Zhu J."/>
            <person name="Qi W."/>
            <person name="Song R."/>
        </authorList>
    </citation>
    <scope>NUCLEOTIDE SEQUENCE [LARGE SCALE GENOMIC DNA]</scope>
</reference>
<proteinExistence type="predicted"/>
<dbReference type="PANTHER" id="PTHR34144">
    <property type="entry name" value="CHROMOSOME 8, WHOLE GENOME SHOTGUN SEQUENCE"/>
    <property type="match status" value="1"/>
</dbReference>
<keyword evidence="2" id="KW-1185">Reference proteome</keyword>
<dbReference type="Proteomes" id="UP000041254">
    <property type="component" value="Unassembled WGS sequence"/>
</dbReference>
<dbReference type="EMBL" id="CDMY01000484">
    <property type="protein sequence ID" value="CEM16807.1"/>
    <property type="molecule type" value="Genomic_DNA"/>
</dbReference>
<evidence type="ECO:0000313" key="1">
    <source>
        <dbReference type="EMBL" id="CEM16807.1"/>
    </source>
</evidence>
<evidence type="ECO:0000313" key="2">
    <source>
        <dbReference type="Proteomes" id="UP000041254"/>
    </source>
</evidence>
<dbReference type="AlphaFoldDB" id="A0A0G4FQS8"/>
<dbReference type="InParanoid" id="A0A0G4FQS8"/>
<gene>
    <name evidence="1" type="ORF">Vbra_1737</name>
</gene>
<dbReference type="PANTHER" id="PTHR34144:SF7">
    <property type="entry name" value="EXPORT PROTEIN (CAP59), PUTATIVE (AFU_ORTHOLOGUE AFUA_7G05020)-RELATED"/>
    <property type="match status" value="1"/>
</dbReference>
<dbReference type="VEuPathDB" id="CryptoDB:Vbra_1737"/>
<dbReference type="Pfam" id="PF11735">
    <property type="entry name" value="CAP59_mtransfer"/>
    <property type="match status" value="1"/>
</dbReference>
<sequence length="302" mass="32928">MLTSSLTFSFISASVLLYFAVFSGRHKKLSSERRRLVSSSSGGVAANNGNETLSSDVPLMSFHDMVSYLDGVMASVESRSRRVGAKRWNAEESLEELVLQVLDVIDFLGPGNVYLSIYEKSSEDHSKDFLVGMDLLLTLFHAHHGIVTDTEGRPSDVNAVEYLAKKRNRALEPLMDGNSGPFDRVVILDGLVLELLHEASTQGADMACGTDFRLLEGENEKRRRLGFACATRMWRERETLKQGAGPKGQICAVPAQVYLTSSSLEGLGLPASLLSSSFYSAFARAHQPVVTQPPLGRGLLGS</sequence>
<protein>
    <submittedName>
        <fullName evidence="1">Uncharacterized protein</fullName>
    </submittedName>
</protein>
<organism evidence="1 2">
    <name type="scientific">Vitrella brassicaformis (strain CCMP3155)</name>
    <dbReference type="NCBI Taxonomy" id="1169540"/>
    <lineage>
        <taxon>Eukaryota</taxon>
        <taxon>Sar</taxon>
        <taxon>Alveolata</taxon>
        <taxon>Colpodellida</taxon>
        <taxon>Vitrellaceae</taxon>
        <taxon>Vitrella</taxon>
    </lineage>
</organism>
<dbReference type="OrthoDB" id="262547at2759"/>
<accession>A0A0G4FQS8</accession>